<name>A0A800MV14_CYTFI</name>
<comment type="caution">
    <text evidence="1">The sequence shown here is derived from an EMBL/GenBank/DDBJ whole genome shotgun (WGS) entry which is preliminary data.</text>
</comment>
<reference evidence="1 2" key="1">
    <citation type="journal article" date="2020" name="G3 (Bethesda)">
        <title>Whole Genome Sequencing and Comparative Genomics of Two Nematicidal Bacillus Strains Reveals a Wide Range of Possible Virulence Factors.</title>
        <authorList>
            <person name="Susic N."/>
            <person name="Janezic S."/>
            <person name="Rupnik M."/>
            <person name="Geric Stare B."/>
        </authorList>
    </citation>
    <scope>NUCLEOTIDE SEQUENCE [LARGE SCALE GENOMIC DNA]</scope>
    <source>
        <strain evidence="1 2">I-1582</strain>
    </source>
</reference>
<sequence length="51" mass="5926">MDSYVPGEQYGGGGKLFPEQNVHLQERNQHSKQCCALRFDFISVLYFILFN</sequence>
<gene>
    <name evidence="1" type="ORF">KIS1582_3428</name>
</gene>
<dbReference type="AlphaFoldDB" id="A0A800MV14"/>
<dbReference type="Proteomes" id="UP000465778">
    <property type="component" value="Unassembled WGS sequence"/>
</dbReference>
<protein>
    <submittedName>
        <fullName evidence="1">Uncharacterized protein</fullName>
    </submittedName>
</protein>
<dbReference type="EMBL" id="VDEM01000046">
    <property type="protein sequence ID" value="KAF0822810.1"/>
    <property type="molecule type" value="Genomic_DNA"/>
</dbReference>
<organism evidence="1 2">
    <name type="scientific">Cytobacillus firmus</name>
    <name type="common">Bacillus firmus</name>
    <dbReference type="NCBI Taxonomy" id="1399"/>
    <lineage>
        <taxon>Bacteria</taxon>
        <taxon>Bacillati</taxon>
        <taxon>Bacillota</taxon>
        <taxon>Bacilli</taxon>
        <taxon>Bacillales</taxon>
        <taxon>Bacillaceae</taxon>
        <taxon>Cytobacillus</taxon>
    </lineage>
</organism>
<accession>A0A800MV14</accession>
<evidence type="ECO:0000313" key="1">
    <source>
        <dbReference type="EMBL" id="KAF0822810.1"/>
    </source>
</evidence>
<proteinExistence type="predicted"/>
<evidence type="ECO:0000313" key="2">
    <source>
        <dbReference type="Proteomes" id="UP000465778"/>
    </source>
</evidence>